<keyword evidence="3" id="KW-1185">Reference proteome</keyword>
<dbReference type="HOGENOM" id="CLU_069770_0_0_3"/>
<dbReference type="EMBL" id="CP003940">
    <property type="protein sequence ID" value="AFZ46906.1"/>
    <property type="molecule type" value="Genomic_DNA"/>
</dbReference>
<sequence length="265" mass="28219">MFNPSSTTPNQSAGNKTLISIARPKSIIALALCFGMISSTGISSVAAQSRNSRHFRGSSFPGQGVGPVNNPGNNNNFPGNNNISQNGTLTLPAGTNIPTYYAEDRNAQRIYVTRDETLPLTLTVDRDIRDNRGNIVIPVNSRIRGEIRPAGNRRGSLFVGRTIVYPNGTEMPINVESNVVTRTEVIERGGNSDSIWQGALAGAAAATLISGVTGNRVISTEKILGGAGLGALAGLFLRQQPSSAEVISFDTRRDFNLNLRSSLSY</sequence>
<gene>
    <name evidence="2" type="ordered locus">Cyast_0934</name>
</gene>
<evidence type="ECO:0008006" key="4">
    <source>
        <dbReference type="Google" id="ProtNLM"/>
    </source>
</evidence>
<feature type="region of interest" description="Disordered" evidence="1">
    <location>
        <begin position="60"/>
        <end position="88"/>
    </location>
</feature>
<dbReference type="KEGG" id="csn:Cyast_0934"/>
<dbReference type="BioCyc" id="CSTA292563:G1353-941-MONOMER"/>
<protein>
    <recommendedName>
        <fullName evidence="4">S-layer domain-containing protein</fullName>
    </recommendedName>
</protein>
<evidence type="ECO:0000313" key="2">
    <source>
        <dbReference type="EMBL" id="AFZ46906.1"/>
    </source>
</evidence>
<evidence type="ECO:0000256" key="1">
    <source>
        <dbReference type="SAM" id="MobiDB-lite"/>
    </source>
</evidence>
<name>K9YIX7_CYASC</name>
<organism evidence="2 3">
    <name type="scientific">Cyanobacterium stanieri (strain ATCC 29140 / PCC 7202)</name>
    <dbReference type="NCBI Taxonomy" id="292563"/>
    <lineage>
        <taxon>Bacteria</taxon>
        <taxon>Bacillati</taxon>
        <taxon>Cyanobacteriota</taxon>
        <taxon>Cyanophyceae</taxon>
        <taxon>Oscillatoriophycideae</taxon>
        <taxon>Chroococcales</taxon>
        <taxon>Geminocystaceae</taxon>
        <taxon>Cyanobacterium</taxon>
    </lineage>
</organism>
<evidence type="ECO:0000313" key="3">
    <source>
        <dbReference type="Proteomes" id="UP000010483"/>
    </source>
</evidence>
<dbReference type="STRING" id="292563.Cyast_0934"/>
<dbReference type="Proteomes" id="UP000010483">
    <property type="component" value="Chromosome"/>
</dbReference>
<feature type="compositionally biased region" description="Low complexity" evidence="1">
    <location>
        <begin position="60"/>
        <end position="87"/>
    </location>
</feature>
<reference evidence="3" key="1">
    <citation type="journal article" date="2013" name="Proc. Natl. Acad. Sci. U.S.A.">
        <title>Improving the coverage of the cyanobacterial phylum using diversity-driven genome sequencing.</title>
        <authorList>
            <person name="Shih P.M."/>
            <person name="Wu D."/>
            <person name="Latifi A."/>
            <person name="Axen S.D."/>
            <person name="Fewer D.P."/>
            <person name="Talla E."/>
            <person name="Calteau A."/>
            <person name="Cai F."/>
            <person name="Tandeau de Marsac N."/>
            <person name="Rippka R."/>
            <person name="Herdman M."/>
            <person name="Sivonen K."/>
            <person name="Coursin T."/>
            <person name="Laurent T."/>
            <person name="Goodwin L."/>
            <person name="Nolan M."/>
            <person name="Davenport K.W."/>
            <person name="Han C.S."/>
            <person name="Rubin E.M."/>
            <person name="Eisen J.A."/>
            <person name="Woyke T."/>
            <person name="Gugger M."/>
            <person name="Kerfeld C.A."/>
        </authorList>
    </citation>
    <scope>NUCLEOTIDE SEQUENCE [LARGE SCALE GENOMIC DNA]</scope>
    <source>
        <strain evidence="3">ATCC 29140 / PCC 7202</strain>
    </source>
</reference>
<accession>K9YIX7</accession>
<proteinExistence type="predicted"/>
<dbReference type="eggNOG" id="COG2948">
    <property type="taxonomic scope" value="Bacteria"/>
</dbReference>
<dbReference type="AlphaFoldDB" id="K9YIX7"/>